<dbReference type="AlphaFoldDB" id="S0FGJ4"/>
<protein>
    <submittedName>
        <fullName evidence="2">Universal bacterial protein YeaZ</fullName>
    </submittedName>
</protein>
<dbReference type="InterPro" id="IPR043129">
    <property type="entry name" value="ATPase_NBD"/>
</dbReference>
<dbReference type="NCBIfam" id="TIGR03725">
    <property type="entry name" value="T6A_YeaZ"/>
    <property type="match status" value="1"/>
</dbReference>
<feature type="domain" description="Gcp-like" evidence="1">
    <location>
        <begin position="33"/>
        <end position="226"/>
    </location>
</feature>
<dbReference type="EMBL" id="AORV01000051">
    <property type="protein sequence ID" value="EMS70605.1"/>
    <property type="molecule type" value="Genomic_DNA"/>
</dbReference>
<sequence length="230" mass="24936">MKILALDTSTNAATAAILEDGIIIGEYSCNKGKTHSQRLMPMIQSLLDAVGSSARDMDAFAASIGPGSFTGLRIGVTTVKAMAFAAQKPVISVYTLDALAYNLAASKAIICPVIDARNDQVFTSVYKFSGDRLERLTDYLGIHINELADILVAMEGDVIFPGDAAFMHEAFFRERLGKRASAAPPHTVLARASSVALLAKQAFEEGLYENCYDMKPFYLRKSQAEREKGQ</sequence>
<organism evidence="2 3">
    <name type="scientific">Ruminiclostridium cellobioparum subsp. termitidis CT1112</name>
    <dbReference type="NCBI Taxonomy" id="1195236"/>
    <lineage>
        <taxon>Bacteria</taxon>
        <taxon>Bacillati</taxon>
        <taxon>Bacillota</taxon>
        <taxon>Clostridia</taxon>
        <taxon>Eubacteriales</taxon>
        <taxon>Oscillospiraceae</taxon>
        <taxon>Ruminiclostridium</taxon>
    </lineage>
</organism>
<dbReference type="RefSeq" id="WP_004628041.1">
    <property type="nucleotide sequence ID" value="NZ_AORV01000051.1"/>
</dbReference>
<dbReference type="Pfam" id="PF00814">
    <property type="entry name" value="TsaD"/>
    <property type="match status" value="1"/>
</dbReference>
<dbReference type="PANTHER" id="PTHR11735">
    <property type="entry name" value="TRNA N6-ADENOSINE THREONYLCARBAMOYLTRANSFERASE"/>
    <property type="match status" value="1"/>
</dbReference>
<dbReference type="GO" id="GO:0005829">
    <property type="term" value="C:cytosol"/>
    <property type="evidence" value="ECO:0007669"/>
    <property type="project" value="TreeGrafter"/>
</dbReference>
<reference evidence="2 3" key="1">
    <citation type="journal article" date="2013" name="Genome Announc.">
        <title>Draft Genome Sequence of the Cellulolytic, Mesophilic, Anaerobic Bacterium Clostridium termitidis Strain CT1112 (DSM 5398).</title>
        <authorList>
            <person name="Lal S."/>
            <person name="Ramachandran U."/>
            <person name="Zhang X."/>
            <person name="Munir R."/>
            <person name="Sparling R."/>
            <person name="Levin D.B."/>
        </authorList>
    </citation>
    <scope>NUCLEOTIDE SEQUENCE [LARGE SCALE GENOMIC DNA]</scope>
    <source>
        <strain evidence="2 3">CT1112</strain>
    </source>
</reference>
<dbReference type="Proteomes" id="UP000014155">
    <property type="component" value="Unassembled WGS sequence"/>
</dbReference>
<accession>S0FGJ4</accession>
<dbReference type="PANTHER" id="PTHR11735:SF11">
    <property type="entry name" value="TRNA THREONYLCARBAMOYLADENOSINE BIOSYNTHESIS PROTEIN TSAB"/>
    <property type="match status" value="1"/>
</dbReference>
<proteinExistence type="predicted"/>
<comment type="caution">
    <text evidence="2">The sequence shown here is derived from an EMBL/GenBank/DDBJ whole genome shotgun (WGS) entry which is preliminary data.</text>
</comment>
<dbReference type="PATRIC" id="fig|1195236.3.peg.3851"/>
<dbReference type="SUPFAM" id="SSF53067">
    <property type="entry name" value="Actin-like ATPase domain"/>
    <property type="match status" value="2"/>
</dbReference>
<dbReference type="GO" id="GO:0002949">
    <property type="term" value="P:tRNA threonylcarbamoyladenosine modification"/>
    <property type="evidence" value="ECO:0007669"/>
    <property type="project" value="InterPro"/>
</dbReference>
<evidence type="ECO:0000259" key="1">
    <source>
        <dbReference type="Pfam" id="PF00814"/>
    </source>
</evidence>
<dbReference type="eggNOG" id="COG1214">
    <property type="taxonomic scope" value="Bacteria"/>
</dbReference>
<keyword evidence="3" id="KW-1185">Reference proteome</keyword>
<evidence type="ECO:0000313" key="3">
    <source>
        <dbReference type="Proteomes" id="UP000014155"/>
    </source>
</evidence>
<dbReference type="InterPro" id="IPR022496">
    <property type="entry name" value="T6A_TsaB"/>
</dbReference>
<dbReference type="CDD" id="cd24032">
    <property type="entry name" value="ASKHA_NBD_TsaB"/>
    <property type="match status" value="1"/>
</dbReference>
<evidence type="ECO:0000313" key="2">
    <source>
        <dbReference type="EMBL" id="EMS70605.1"/>
    </source>
</evidence>
<dbReference type="Gene3D" id="3.30.420.40">
    <property type="match status" value="2"/>
</dbReference>
<name>S0FGJ4_RUMCE</name>
<gene>
    <name evidence="2" type="ORF">CTER_3637</name>
</gene>
<dbReference type="STRING" id="1195236.CTER_3637"/>
<dbReference type="InterPro" id="IPR000905">
    <property type="entry name" value="Gcp-like_dom"/>
</dbReference>